<gene>
    <name evidence="1" type="ORF">ACH4GP_04240</name>
</gene>
<organism evidence="1 2">
    <name type="scientific">Streptomyces celluloflavus</name>
    <dbReference type="NCBI Taxonomy" id="58344"/>
    <lineage>
        <taxon>Bacteria</taxon>
        <taxon>Bacillati</taxon>
        <taxon>Actinomycetota</taxon>
        <taxon>Actinomycetes</taxon>
        <taxon>Kitasatosporales</taxon>
        <taxon>Streptomycetaceae</taxon>
        <taxon>Streptomyces</taxon>
    </lineage>
</organism>
<reference evidence="1 2" key="1">
    <citation type="submission" date="2024-10" db="EMBL/GenBank/DDBJ databases">
        <title>The Natural Products Discovery Center: Release of the First 8490 Sequenced Strains for Exploring Actinobacteria Biosynthetic Diversity.</title>
        <authorList>
            <person name="Kalkreuter E."/>
            <person name="Kautsar S.A."/>
            <person name="Yang D."/>
            <person name="Bader C.D."/>
            <person name="Teijaro C.N."/>
            <person name="Fluegel L."/>
            <person name="Davis C.M."/>
            <person name="Simpson J.R."/>
            <person name="Lauterbach L."/>
            <person name="Steele A.D."/>
            <person name="Gui C."/>
            <person name="Meng S."/>
            <person name="Li G."/>
            <person name="Viehrig K."/>
            <person name="Ye F."/>
            <person name="Su P."/>
            <person name="Kiefer A.F."/>
            <person name="Nichols A."/>
            <person name="Cepeda A.J."/>
            <person name="Yan W."/>
            <person name="Fan B."/>
            <person name="Jiang Y."/>
            <person name="Adhikari A."/>
            <person name="Zheng C.-J."/>
            <person name="Schuster L."/>
            <person name="Cowan T.M."/>
            <person name="Smanski M.J."/>
            <person name="Chevrette M.G."/>
            <person name="De Carvalho L.P.S."/>
            <person name="Shen B."/>
        </authorList>
    </citation>
    <scope>NUCLEOTIDE SEQUENCE [LARGE SCALE GENOMIC DNA]</scope>
    <source>
        <strain evidence="1 2">NPDC018013</strain>
    </source>
</reference>
<name>A0ABW7R6C8_9ACTN</name>
<accession>A0ABW7R6C8</accession>
<dbReference type="EMBL" id="JBIRGH010000002">
    <property type="protein sequence ID" value="MFH8583594.1"/>
    <property type="molecule type" value="Genomic_DNA"/>
</dbReference>
<evidence type="ECO:0000313" key="1">
    <source>
        <dbReference type="EMBL" id="MFH8583594.1"/>
    </source>
</evidence>
<dbReference type="Gene3D" id="3.40.50.720">
    <property type="entry name" value="NAD(P)-binding Rossmann-like Domain"/>
    <property type="match status" value="1"/>
</dbReference>
<proteinExistence type="predicted"/>
<dbReference type="Proteomes" id="UP001610990">
    <property type="component" value="Unassembled WGS sequence"/>
</dbReference>
<dbReference type="InterPro" id="IPR036291">
    <property type="entry name" value="NAD(P)-bd_dom_sf"/>
</dbReference>
<sequence length="58" mass="6145">MRKVVDASVPMPLHGHARPEQVAPLPAWLTSQENTHVTGQVVFIDGGTAAALRGDGAW</sequence>
<keyword evidence="2" id="KW-1185">Reference proteome</keyword>
<protein>
    <submittedName>
        <fullName evidence="1">Uncharacterized protein</fullName>
    </submittedName>
</protein>
<comment type="caution">
    <text evidence="1">The sequence shown here is derived from an EMBL/GenBank/DDBJ whole genome shotgun (WGS) entry which is preliminary data.</text>
</comment>
<dbReference type="RefSeq" id="WP_367436559.1">
    <property type="nucleotide sequence ID" value="NZ_CP108413.1"/>
</dbReference>
<evidence type="ECO:0000313" key="2">
    <source>
        <dbReference type="Proteomes" id="UP001610990"/>
    </source>
</evidence>
<dbReference type="SUPFAM" id="SSF51735">
    <property type="entry name" value="NAD(P)-binding Rossmann-fold domains"/>
    <property type="match status" value="1"/>
</dbReference>